<evidence type="ECO:0000313" key="1">
    <source>
        <dbReference type="EMBL" id="ASJ79313.1"/>
    </source>
</evidence>
<proteinExistence type="predicted"/>
<organism evidence="1 2">
    <name type="scientific">Curvibacter phage P26059B</name>
    <dbReference type="NCBI Taxonomy" id="1983784"/>
    <lineage>
        <taxon>Viruses</taxon>
        <taxon>Duplodnaviria</taxon>
        <taxon>Heunggongvirae</taxon>
        <taxon>Uroviricota</taxon>
        <taxon>Caudoviricetes</taxon>
        <taxon>Autographivirales</taxon>
        <taxon>Autonotataviridae</taxon>
        <taxon>Kalppathivirus</taxon>
        <taxon>Kalppathivirus P26059B</taxon>
    </lineage>
</organism>
<gene>
    <name evidence="1" type="ORF">P26059B_0037</name>
</gene>
<dbReference type="Proteomes" id="UP000261817">
    <property type="component" value="Segment"/>
</dbReference>
<evidence type="ECO:0000313" key="2">
    <source>
        <dbReference type="Proteomes" id="UP000261817"/>
    </source>
</evidence>
<name>A0A384UH64_9CAUD</name>
<dbReference type="EMBL" id="KY981272">
    <property type="protein sequence ID" value="ASJ79313.1"/>
    <property type="molecule type" value="Genomic_DNA"/>
</dbReference>
<reference evidence="1 2" key="1">
    <citation type="journal article" date="2018" name="Sci. Rep.">
        <title>Genomic and ecological study of two distinctive freshwater bacteriophages infecting a Comamonadaceae bacterium.</title>
        <authorList>
            <person name="Moon K."/>
            <person name="Kang I."/>
            <person name="Kim S."/>
            <person name="Kim S.J."/>
            <person name="Cho J.C."/>
        </authorList>
    </citation>
    <scope>NUCLEOTIDE SEQUENCE [LARGE SCALE GENOMIC DNA]</scope>
</reference>
<accession>A0A384UH64</accession>
<protein>
    <submittedName>
        <fullName evidence="1">Uncharacterized protein</fullName>
    </submittedName>
</protein>
<keyword evidence="2" id="KW-1185">Reference proteome</keyword>
<sequence>MANDLVILNIGLSAPTFMKAKPLSHVERLAIMRKRLPLFMNIHSYRHEIVPRHVYGGEPVAIVSGTMSTSPWTGYLRNQSQAYLLDMLIEMEQDCCAMLNYRTGKGELVGLYADRWGTFNRDYFVM</sequence>